<dbReference type="OrthoDB" id="9815644at2"/>
<reference evidence="4 5" key="1">
    <citation type="submission" date="2019-03" db="EMBL/GenBank/DDBJ databases">
        <title>Sequencing the genomes of 1000 actinobacteria strains.</title>
        <authorList>
            <person name="Klenk H.-P."/>
        </authorList>
    </citation>
    <scope>NUCLEOTIDE SEQUENCE [LARGE SCALE GENOMIC DNA]</scope>
    <source>
        <strain evidence="4 5">DSM 44969</strain>
    </source>
</reference>
<sequence length="455" mass="48864">MAVRVRFRAPDTVTRPIGPASAPRHWRNRLSTAPPDPRTDVAAANPATRVTECRSCGSADLREFLSLGSTPIANALPDPAETGTPDASYPLAVGFCAGCALVQLTHELPAEIIFGADYPYFSSFSDALVKHSGEHVDDLVAQRGLDGNSLVVELASNDGYLLTQFARHGVPTLGVEPTPGPAAAAREAGVDTLEEFFTASLGETLRAERGPADAILANNVMAHVPDLNGFVAGMAALVADDGVVQVENPCVGDLLEHNEFDTVYHEHFCYFSTLAVQRLFARHGLTLIDVEHFPNMHGGTLRWTASKQGSPSERAEAQLEKERAAGLDDYAAYRDFGETVRRNQAELVELLRSLRAEGASVAAYGAAAKGATLLNSSGIGANTIDFVVDRNTHKQGKLIPGARIPILDPQALLDRRPDYVLLLAWNFAEEIVRQQQAYADGGGRFVVPVPRPKIV</sequence>
<dbReference type="InterPro" id="IPR038576">
    <property type="entry name" value="Methyltransf_Zn-bd_dom_put_sf"/>
</dbReference>
<dbReference type="Pfam" id="PF08484">
    <property type="entry name" value="Methyltransf_14"/>
    <property type="match status" value="1"/>
</dbReference>
<evidence type="ECO:0000313" key="5">
    <source>
        <dbReference type="Proteomes" id="UP000295560"/>
    </source>
</evidence>
<protein>
    <submittedName>
        <fullName evidence="4">Methyltransferase family protein</fullName>
    </submittedName>
</protein>
<keyword evidence="4" id="KW-0489">Methyltransferase</keyword>
<dbReference type="GO" id="GO:0032259">
    <property type="term" value="P:methylation"/>
    <property type="evidence" value="ECO:0007669"/>
    <property type="project" value="UniProtKB-KW"/>
</dbReference>
<organism evidence="4 5">
    <name type="scientific">Pseudonocardia endophytica</name>
    <dbReference type="NCBI Taxonomy" id="401976"/>
    <lineage>
        <taxon>Bacteria</taxon>
        <taxon>Bacillati</taxon>
        <taxon>Actinomycetota</taxon>
        <taxon>Actinomycetes</taxon>
        <taxon>Pseudonocardiales</taxon>
        <taxon>Pseudonocardiaceae</taxon>
        <taxon>Pseudonocardia</taxon>
    </lineage>
</organism>
<dbReference type="InterPro" id="IPR029063">
    <property type="entry name" value="SAM-dependent_MTases_sf"/>
</dbReference>
<dbReference type="EMBL" id="SMFZ01000002">
    <property type="protein sequence ID" value="TCK20916.1"/>
    <property type="molecule type" value="Genomic_DNA"/>
</dbReference>
<keyword evidence="4" id="KW-0808">Transferase</keyword>
<dbReference type="Gene3D" id="3.40.50.150">
    <property type="entry name" value="Vaccinia Virus protein VP39"/>
    <property type="match status" value="1"/>
</dbReference>
<evidence type="ECO:0000259" key="2">
    <source>
        <dbReference type="Pfam" id="PF08421"/>
    </source>
</evidence>
<dbReference type="SUPFAM" id="SSF53335">
    <property type="entry name" value="S-adenosyl-L-methionine-dependent methyltransferases"/>
    <property type="match status" value="1"/>
</dbReference>
<feature type="domain" description="Methyltransferase putative zinc binding" evidence="2">
    <location>
        <begin position="53"/>
        <end position="114"/>
    </location>
</feature>
<keyword evidence="5" id="KW-1185">Reference proteome</keyword>
<dbReference type="Proteomes" id="UP000295560">
    <property type="component" value="Unassembled WGS sequence"/>
</dbReference>
<name>A0A4V2PHJ3_PSEEN</name>
<gene>
    <name evidence="4" type="ORF">EV378_4882</name>
</gene>
<evidence type="ECO:0000259" key="3">
    <source>
        <dbReference type="Pfam" id="PF08484"/>
    </source>
</evidence>
<dbReference type="AlphaFoldDB" id="A0A4V2PHJ3"/>
<evidence type="ECO:0000313" key="4">
    <source>
        <dbReference type="EMBL" id="TCK20916.1"/>
    </source>
</evidence>
<dbReference type="Gene3D" id="6.10.250.3100">
    <property type="match status" value="1"/>
</dbReference>
<dbReference type="Pfam" id="PF08421">
    <property type="entry name" value="Methyltransf_13"/>
    <property type="match status" value="1"/>
</dbReference>
<dbReference type="Gene3D" id="6.20.50.110">
    <property type="entry name" value="Methyltransferase, zinc-binding domain"/>
    <property type="match status" value="1"/>
</dbReference>
<feature type="region of interest" description="Disordered" evidence="1">
    <location>
        <begin position="9"/>
        <end position="39"/>
    </location>
</feature>
<dbReference type="PANTHER" id="PTHR43861:SF5">
    <property type="entry name" value="BLL5978 PROTEIN"/>
    <property type="match status" value="1"/>
</dbReference>
<dbReference type="Pfam" id="PF13489">
    <property type="entry name" value="Methyltransf_23"/>
    <property type="match status" value="1"/>
</dbReference>
<evidence type="ECO:0000256" key="1">
    <source>
        <dbReference type="SAM" id="MobiDB-lite"/>
    </source>
</evidence>
<dbReference type="Gene3D" id="3.40.50.720">
    <property type="entry name" value="NAD(P)-binding Rossmann-like Domain"/>
    <property type="match status" value="1"/>
</dbReference>
<dbReference type="InterPro" id="IPR013630">
    <property type="entry name" value="Methyltransf_Zn-bd_dom_put"/>
</dbReference>
<proteinExistence type="predicted"/>
<dbReference type="PANTHER" id="PTHR43861">
    <property type="entry name" value="TRANS-ACONITATE 2-METHYLTRANSFERASE-RELATED"/>
    <property type="match status" value="1"/>
</dbReference>
<feature type="domain" description="C-methyltransferase" evidence="3">
    <location>
        <begin position="296"/>
        <end position="450"/>
    </location>
</feature>
<dbReference type="GO" id="GO:0008168">
    <property type="term" value="F:methyltransferase activity"/>
    <property type="evidence" value="ECO:0007669"/>
    <property type="project" value="UniProtKB-KW"/>
</dbReference>
<dbReference type="InterPro" id="IPR013691">
    <property type="entry name" value="MeTrfase_14"/>
</dbReference>
<accession>A0A4V2PHJ3</accession>
<comment type="caution">
    <text evidence="4">The sequence shown here is derived from an EMBL/GenBank/DDBJ whole genome shotgun (WGS) entry which is preliminary data.</text>
</comment>